<dbReference type="CDD" id="cd00880">
    <property type="entry name" value="Era_like"/>
    <property type="match status" value="1"/>
</dbReference>
<dbReference type="Pfam" id="PF01926">
    <property type="entry name" value="MMR_HSR1"/>
    <property type="match status" value="1"/>
</dbReference>
<dbReference type="InterPro" id="IPR027417">
    <property type="entry name" value="P-loop_NTPase"/>
</dbReference>
<evidence type="ECO:0000313" key="10">
    <source>
        <dbReference type="Proteomes" id="UP000505210"/>
    </source>
</evidence>
<dbReference type="PANTHER" id="PTHR42714">
    <property type="entry name" value="TRNA MODIFICATION GTPASE GTPBP3"/>
    <property type="match status" value="1"/>
</dbReference>
<keyword evidence="3" id="KW-0547">Nucleotide-binding</keyword>
<evidence type="ECO:0000256" key="1">
    <source>
        <dbReference type="ARBA" id="ARBA00004141"/>
    </source>
</evidence>
<evidence type="ECO:0000256" key="3">
    <source>
        <dbReference type="ARBA" id="ARBA00022741"/>
    </source>
</evidence>
<evidence type="ECO:0000256" key="4">
    <source>
        <dbReference type="ARBA" id="ARBA00022989"/>
    </source>
</evidence>
<dbReference type="Gene3D" id="3.40.50.300">
    <property type="entry name" value="P-loop containing nucleotide triphosphate hydrolases"/>
    <property type="match status" value="1"/>
</dbReference>
<feature type="domain" description="G" evidence="8">
    <location>
        <begin position="101"/>
        <end position="231"/>
    </location>
</feature>
<proteinExistence type="predicted"/>
<protein>
    <submittedName>
        <fullName evidence="9">DUF697 domain-containing protein</fullName>
    </submittedName>
</protein>
<evidence type="ECO:0000256" key="6">
    <source>
        <dbReference type="ARBA" id="ARBA00023136"/>
    </source>
</evidence>
<dbReference type="Proteomes" id="UP000505210">
    <property type="component" value="Chromosome"/>
</dbReference>
<evidence type="ECO:0000259" key="8">
    <source>
        <dbReference type="Pfam" id="PF01926"/>
    </source>
</evidence>
<evidence type="ECO:0000256" key="5">
    <source>
        <dbReference type="ARBA" id="ARBA00023134"/>
    </source>
</evidence>
<dbReference type="InterPro" id="IPR021147">
    <property type="entry name" value="DUF697"/>
</dbReference>
<dbReference type="NCBIfam" id="TIGR00231">
    <property type="entry name" value="small_GTP"/>
    <property type="match status" value="1"/>
</dbReference>
<accession>A0A6M8BMC6</accession>
<comment type="subcellular location">
    <subcellularLocation>
        <location evidence="1">Membrane</location>
        <topology evidence="1">Multi-pass membrane protein</topology>
    </subcellularLocation>
</comment>
<evidence type="ECO:0000256" key="2">
    <source>
        <dbReference type="ARBA" id="ARBA00022692"/>
    </source>
</evidence>
<evidence type="ECO:0000313" key="9">
    <source>
        <dbReference type="EMBL" id="QKD83455.1"/>
    </source>
</evidence>
<keyword evidence="10" id="KW-1185">Reference proteome</keyword>
<keyword evidence="6" id="KW-0472">Membrane</keyword>
<dbReference type="Pfam" id="PF05128">
    <property type="entry name" value="DUF697"/>
    <property type="match status" value="1"/>
</dbReference>
<evidence type="ECO:0000256" key="7">
    <source>
        <dbReference type="SAM" id="MobiDB-lite"/>
    </source>
</evidence>
<feature type="compositionally biased region" description="Basic and acidic residues" evidence="7">
    <location>
        <begin position="1"/>
        <end position="12"/>
    </location>
</feature>
<gene>
    <name evidence="9" type="ORF">HPC62_15725</name>
</gene>
<dbReference type="GO" id="GO:0005525">
    <property type="term" value="F:GTP binding"/>
    <property type="evidence" value="ECO:0007669"/>
    <property type="project" value="UniProtKB-KW"/>
</dbReference>
<dbReference type="SUPFAM" id="SSF52540">
    <property type="entry name" value="P-loop containing nucleoside triphosphate hydrolases"/>
    <property type="match status" value="1"/>
</dbReference>
<keyword evidence="2" id="KW-0812">Transmembrane</keyword>
<dbReference type="GO" id="GO:0005737">
    <property type="term" value="C:cytoplasm"/>
    <property type="evidence" value="ECO:0007669"/>
    <property type="project" value="TreeGrafter"/>
</dbReference>
<dbReference type="PANTHER" id="PTHR42714:SF6">
    <property type="entry name" value="TRANSLATION INITIATION FACTOR IF-2"/>
    <property type="match status" value="1"/>
</dbReference>
<name>A0A6M8BMC6_9CYAN</name>
<dbReference type="InterPro" id="IPR006073">
    <property type="entry name" value="GTP-bd"/>
</dbReference>
<dbReference type="GO" id="GO:0002098">
    <property type="term" value="P:tRNA wobble uridine modification"/>
    <property type="evidence" value="ECO:0007669"/>
    <property type="project" value="TreeGrafter"/>
</dbReference>
<organism evidence="9 10">
    <name type="scientific">Thermoleptolyngbya sichuanensis A183</name>
    <dbReference type="NCBI Taxonomy" id="2737172"/>
    <lineage>
        <taxon>Bacteria</taxon>
        <taxon>Bacillati</taxon>
        <taxon>Cyanobacteriota</taxon>
        <taxon>Cyanophyceae</taxon>
        <taxon>Oculatellales</taxon>
        <taxon>Oculatellaceae</taxon>
        <taxon>Thermoleptolyngbya</taxon>
        <taxon>Thermoleptolyngbya sichuanensis</taxon>
    </lineage>
</organism>
<dbReference type="GO" id="GO:0030488">
    <property type="term" value="P:tRNA methylation"/>
    <property type="evidence" value="ECO:0007669"/>
    <property type="project" value="TreeGrafter"/>
</dbReference>
<dbReference type="GO" id="GO:0016020">
    <property type="term" value="C:membrane"/>
    <property type="evidence" value="ECO:0007669"/>
    <property type="project" value="UniProtKB-SubCell"/>
</dbReference>
<reference evidence="9 10" key="1">
    <citation type="submission" date="2020-05" db="EMBL/GenBank/DDBJ databases">
        <title>Complete genome sequence of of a novel Thermoleptolyngbya strain isolated from hot springs of Ganzi, Sichuan China.</title>
        <authorList>
            <person name="Tang J."/>
            <person name="Daroch M."/>
            <person name="Li L."/>
            <person name="Waleron K."/>
            <person name="Waleron M."/>
            <person name="Waleron M."/>
        </authorList>
    </citation>
    <scope>NUCLEOTIDE SEQUENCE [LARGE SCALE GENOMIC DNA]</scope>
    <source>
        <strain evidence="9 10">PKUAC-SCTA183</strain>
    </source>
</reference>
<dbReference type="EMBL" id="CP053661">
    <property type="protein sequence ID" value="QKD83455.1"/>
    <property type="molecule type" value="Genomic_DNA"/>
</dbReference>
<keyword evidence="4" id="KW-1133">Transmembrane helix</keyword>
<feature type="region of interest" description="Disordered" evidence="7">
    <location>
        <begin position="1"/>
        <end position="34"/>
    </location>
</feature>
<dbReference type="KEGG" id="theu:HPC62_15725"/>
<sequence length="505" mass="54450">MADRKDRSDRSGSPHPRTLPTNPAQDAAERSPFDPALDQELDEAIASFREIQADLTYCQAQDALRDLVNGLDLTPRERSGLETELTSLQTLLQKLDRMVVQIAVFGMVGRGKSSLLNALLGQSVFETGPVHGITQAVQAANWEIRQEAIAGSAQEVLRVSLPGTGQSQVELIDTPGIDEVDGEGREQLAQQIAKQADLILFVVSGDITRVEYEALSALRQAAKPMLLVFNKVDQYPDADRQAIYQTIRDQRVRELLSPDEIVMAAASPMTTTAVRQPDGQLVVRREAGKPQIDDLKLKILEILHREGKSLVALNTMLYADDVSDRLLQRKLEIRDRSADDLIWQGVMTKAVAIALNPITVLDLLGGAVIEIALIVTLSRLYGIPMTQQNALMLLQKMAIGLGGVTASDLLLTLGLGSLKSLLGAAAPATGGASVLPYASVAIAQAGVAGVSTYVIGQLTKTYLANGASWGPTGLKTVVSEILDSLDEASILSRIKDELQAKLEQR</sequence>
<dbReference type="InterPro" id="IPR005225">
    <property type="entry name" value="Small_GTP-bd"/>
</dbReference>
<dbReference type="AlphaFoldDB" id="A0A6M8BMC6"/>
<keyword evidence="5" id="KW-0342">GTP-binding</keyword>